<dbReference type="InterPro" id="IPR009717">
    <property type="entry name" value="Mo-dep_Nase_C"/>
</dbReference>
<dbReference type="EMBL" id="JACJSG010000033">
    <property type="protein sequence ID" value="MBD2503323.1"/>
    <property type="molecule type" value="Genomic_DNA"/>
</dbReference>
<evidence type="ECO:0000259" key="1">
    <source>
        <dbReference type="Pfam" id="PF06967"/>
    </source>
</evidence>
<sequence>MNLYKLDLLNPIRHKLDNIVICNCQQAQLLCRLIPASCPFARDIKIFGVAESRYEFVSRKGAKALSYKEKGRSFCDFIF</sequence>
<dbReference type="RefSeq" id="WP_190476185.1">
    <property type="nucleotide sequence ID" value="NZ_JACJSG010000033.1"/>
</dbReference>
<gene>
    <name evidence="2" type="ORF">H6G83_22405</name>
</gene>
<protein>
    <recommendedName>
        <fullName evidence="1">Mo-dependent nitrogenase C-terminal domain-containing protein</fullName>
    </recommendedName>
</protein>
<reference evidence="2 3" key="1">
    <citation type="journal article" date="2020" name="ISME J.">
        <title>Comparative genomics reveals insights into cyanobacterial evolution and habitat adaptation.</title>
        <authorList>
            <person name="Chen M.Y."/>
            <person name="Teng W.K."/>
            <person name="Zhao L."/>
            <person name="Hu C.X."/>
            <person name="Zhou Y.K."/>
            <person name="Han B.P."/>
            <person name="Song L.R."/>
            <person name="Shu W.S."/>
        </authorList>
    </citation>
    <scope>NUCLEOTIDE SEQUENCE [LARGE SCALE GENOMIC DNA]</scope>
    <source>
        <strain evidence="2 3">FACHB-119</strain>
    </source>
</reference>
<evidence type="ECO:0000313" key="3">
    <source>
        <dbReference type="Proteomes" id="UP000661112"/>
    </source>
</evidence>
<organism evidence="2 3">
    <name type="scientific">Anabaena azotica FACHB-119</name>
    <dbReference type="NCBI Taxonomy" id="947527"/>
    <lineage>
        <taxon>Bacteria</taxon>
        <taxon>Bacillati</taxon>
        <taxon>Cyanobacteriota</taxon>
        <taxon>Cyanophyceae</taxon>
        <taxon>Nostocales</taxon>
        <taxon>Nostocaceae</taxon>
        <taxon>Anabaena</taxon>
        <taxon>Anabaena azotica</taxon>
    </lineage>
</organism>
<proteinExistence type="predicted"/>
<name>A0ABR8DA61_9NOST</name>
<evidence type="ECO:0000313" key="2">
    <source>
        <dbReference type="EMBL" id="MBD2503323.1"/>
    </source>
</evidence>
<feature type="domain" description="Mo-dependent nitrogenase C-terminal" evidence="1">
    <location>
        <begin position="8"/>
        <end position="49"/>
    </location>
</feature>
<dbReference type="Proteomes" id="UP000661112">
    <property type="component" value="Unassembled WGS sequence"/>
</dbReference>
<comment type="caution">
    <text evidence="2">The sequence shown here is derived from an EMBL/GenBank/DDBJ whole genome shotgun (WGS) entry which is preliminary data.</text>
</comment>
<keyword evidence="3" id="KW-1185">Reference proteome</keyword>
<accession>A0ABR8DA61</accession>
<dbReference type="Pfam" id="PF06967">
    <property type="entry name" value="Mo-nitro_C"/>
    <property type="match status" value="1"/>
</dbReference>